<feature type="transmembrane region" description="Helical" evidence="7">
    <location>
        <begin position="287"/>
        <end position="309"/>
    </location>
</feature>
<reference evidence="9 10" key="1">
    <citation type="submission" date="2021-01" db="EMBL/GenBank/DDBJ databases">
        <title>Whole genome shotgun sequence of Verrucosispora qiuiae NBRC 106684.</title>
        <authorList>
            <person name="Komaki H."/>
            <person name="Tamura T."/>
        </authorList>
    </citation>
    <scope>NUCLEOTIDE SEQUENCE [LARGE SCALE GENOMIC DNA]</scope>
    <source>
        <strain evidence="9 10">NBRC 106684</strain>
    </source>
</reference>
<keyword evidence="4 7" id="KW-0812">Transmembrane</keyword>
<dbReference type="PRINTS" id="PR01035">
    <property type="entry name" value="TCRTETA"/>
</dbReference>
<dbReference type="EMBL" id="BOPC01000054">
    <property type="protein sequence ID" value="GIJ28774.1"/>
    <property type="molecule type" value="Genomic_DNA"/>
</dbReference>
<feature type="transmembrane region" description="Helical" evidence="7">
    <location>
        <begin position="63"/>
        <end position="82"/>
    </location>
</feature>
<dbReference type="Pfam" id="PF07690">
    <property type="entry name" value="MFS_1"/>
    <property type="match status" value="1"/>
</dbReference>
<comment type="caution">
    <text evidence="9">The sequence shown here is derived from an EMBL/GenBank/DDBJ whole genome shotgun (WGS) entry which is preliminary data.</text>
</comment>
<proteinExistence type="predicted"/>
<dbReference type="InterPro" id="IPR020846">
    <property type="entry name" value="MFS_dom"/>
</dbReference>
<evidence type="ECO:0000256" key="4">
    <source>
        <dbReference type="ARBA" id="ARBA00022692"/>
    </source>
</evidence>
<dbReference type="PANTHER" id="PTHR23517">
    <property type="entry name" value="RESISTANCE PROTEIN MDTM, PUTATIVE-RELATED-RELATED"/>
    <property type="match status" value="1"/>
</dbReference>
<dbReference type="InterPro" id="IPR001958">
    <property type="entry name" value="Tet-R_TetA/multi-R_MdtG-like"/>
</dbReference>
<dbReference type="PROSITE" id="PS50850">
    <property type="entry name" value="MFS"/>
    <property type="match status" value="1"/>
</dbReference>
<evidence type="ECO:0000313" key="9">
    <source>
        <dbReference type="EMBL" id="GIJ28774.1"/>
    </source>
</evidence>
<feature type="transmembrane region" description="Helical" evidence="7">
    <location>
        <begin position="352"/>
        <end position="371"/>
    </location>
</feature>
<dbReference type="InterPro" id="IPR011701">
    <property type="entry name" value="MFS"/>
</dbReference>
<keyword evidence="6 7" id="KW-0472">Membrane</keyword>
<feature type="transmembrane region" description="Helical" evidence="7">
    <location>
        <begin position="232"/>
        <end position="250"/>
    </location>
</feature>
<feature type="domain" description="Major facilitator superfamily (MFS) profile" evidence="8">
    <location>
        <begin position="1"/>
        <end position="376"/>
    </location>
</feature>
<name>A0ABQ4JEY1_9ACTN</name>
<keyword evidence="5 7" id="KW-1133">Transmembrane helix</keyword>
<feature type="transmembrane region" description="Helical" evidence="7">
    <location>
        <begin position="151"/>
        <end position="173"/>
    </location>
</feature>
<dbReference type="Gene3D" id="1.20.1250.20">
    <property type="entry name" value="MFS general substrate transporter like domains"/>
    <property type="match status" value="2"/>
</dbReference>
<feature type="transmembrane region" description="Helical" evidence="7">
    <location>
        <begin position="94"/>
        <end position="115"/>
    </location>
</feature>
<sequence>MLLLAVSSVNAAYTVLIPLVPQIERDAGLDKAGIALMFAVYAGAKAVAQPFGGLWVDRWRTGQVALLSLLLIALCVYLLAIARTPLAVLAARTAWGVGAGLLTPTLYQGVTELCVRYAVPTKRVMAWFGGAAVTGLLLGPAFAGLAVGFGLYWLCLICAVVTVGTGFGVHAALREPTAAAVPAEAGTAPAAEPLPRRVWLGTVVLFGVLDLFTNLAYSALEPTIPLYLRDAGQISLVFVLGMATFAVVSWQLGRSRGGPRPAGLILLGCAIGAAGFAVLSFGDSVWAVAPGMVVIMVSQPMLYLAARWGTAELRETGRPMGLAFGIFGAISDFGYMLGPLLGVFLFDRLGPPGFTVVGLVGALGLLCIGPVRRWERRAAAADDRCPAPRRAEVRTAALVSHASRSAGTIEHGP</sequence>
<organism evidence="9 10">
    <name type="scientific">Micromonospora qiuiae</name>
    <dbReference type="NCBI Taxonomy" id="502268"/>
    <lineage>
        <taxon>Bacteria</taxon>
        <taxon>Bacillati</taxon>
        <taxon>Actinomycetota</taxon>
        <taxon>Actinomycetes</taxon>
        <taxon>Micromonosporales</taxon>
        <taxon>Micromonosporaceae</taxon>
        <taxon>Micromonospora</taxon>
    </lineage>
</organism>
<feature type="transmembrane region" description="Helical" evidence="7">
    <location>
        <begin position="198"/>
        <end position="220"/>
    </location>
</feature>
<dbReference type="PANTHER" id="PTHR23517:SF3">
    <property type="entry name" value="INTEGRAL MEMBRANE TRANSPORT PROTEIN"/>
    <property type="match status" value="1"/>
</dbReference>
<evidence type="ECO:0000256" key="6">
    <source>
        <dbReference type="ARBA" id="ARBA00023136"/>
    </source>
</evidence>
<feature type="transmembrane region" description="Helical" evidence="7">
    <location>
        <begin position="321"/>
        <end position="346"/>
    </location>
</feature>
<comment type="subcellular location">
    <subcellularLocation>
        <location evidence="1">Cell membrane</location>
        <topology evidence="1">Multi-pass membrane protein</topology>
    </subcellularLocation>
</comment>
<dbReference type="InterPro" id="IPR036259">
    <property type="entry name" value="MFS_trans_sf"/>
</dbReference>
<evidence type="ECO:0000256" key="1">
    <source>
        <dbReference type="ARBA" id="ARBA00004651"/>
    </source>
</evidence>
<evidence type="ECO:0000256" key="7">
    <source>
        <dbReference type="SAM" id="Phobius"/>
    </source>
</evidence>
<dbReference type="SUPFAM" id="SSF103473">
    <property type="entry name" value="MFS general substrate transporter"/>
    <property type="match status" value="1"/>
</dbReference>
<feature type="transmembrane region" description="Helical" evidence="7">
    <location>
        <begin position="124"/>
        <end position="145"/>
    </location>
</feature>
<feature type="transmembrane region" description="Helical" evidence="7">
    <location>
        <begin position="35"/>
        <end position="56"/>
    </location>
</feature>
<evidence type="ECO:0000313" key="10">
    <source>
        <dbReference type="Proteomes" id="UP000653076"/>
    </source>
</evidence>
<evidence type="ECO:0000259" key="8">
    <source>
        <dbReference type="PROSITE" id="PS50850"/>
    </source>
</evidence>
<dbReference type="Proteomes" id="UP000653076">
    <property type="component" value="Unassembled WGS sequence"/>
</dbReference>
<evidence type="ECO:0000256" key="3">
    <source>
        <dbReference type="ARBA" id="ARBA00022475"/>
    </source>
</evidence>
<feature type="transmembrane region" description="Helical" evidence="7">
    <location>
        <begin position="262"/>
        <end position="281"/>
    </location>
</feature>
<dbReference type="InterPro" id="IPR050171">
    <property type="entry name" value="MFS_Transporters"/>
</dbReference>
<keyword evidence="3" id="KW-1003">Cell membrane</keyword>
<keyword evidence="2" id="KW-0813">Transport</keyword>
<accession>A0ABQ4JEY1</accession>
<evidence type="ECO:0000256" key="2">
    <source>
        <dbReference type="ARBA" id="ARBA00022448"/>
    </source>
</evidence>
<keyword evidence="10" id="KW-1185">Reference proteome</keyword>
<gene>
    <name evidence="9" type="ORF">Vqi01_39360</name>
</gene>
<evidence type="ECO:0000256" key="5">
    <source>
        <dbReference type="ARBA" id="ARBA00022989"/>
    </source>
</evidence>
<protein>
    <recommendedName>
        <fullName evidence="8">Major facilitator superfamily (MFS) profile domain-containing protein</fullName>
    </recommendedName>
</protein>